<feature type="domain" description="Rhodanese" evidence="2">
    <location>
        <begin position="48"/>
        <end position="165"/>
    </location>
</feature>
<reference evidence="4 6" key="1">
    <citation type="submission" date="2016-10" db="EMBL/GenBank/DDBJ databases">
        <authorList>
            <person name="Cai Z."/>
        </authorList>
    </citation>
    <scope>NUCLEOTIDE SEQUENCE [LARGE SCALE GENOMIC DNA]</scope>
    <source>
        <strain evidence="4 6">DSM 25227</strain>
    </source>
</reference>
<reference evidence="3 5" key="2">
    <citation type="submission" date="2018-03" db="EMBL/GenBank/DDBJ databases">
        <title>Genomic Encyclopedia of Archaeal and Bacterial Type Strains, Phase II (KMG-II): from individual species to whole genera.</title>
        <authorList>
            <person name="Goeker M."/>
        </authorList>
    </citation>
    <scope>NUCLEOTIDE SEQUENCE [LARGE SCALE GENOMIC DNA]</scope>
    <source>
        <strain evidence="3 5">DSM 25227</strain>
    </source>
</reference>
<proteinExistence type="predicted"/>
<dbReference type="PANTHER" id="PTHR44086:SF10">
    <property type="entry name" value="THIOSULFATE SULFURTRANSFERASE_RHODANESE-LIKE DOMAIN-CONTAINING PROTEIN 3"/>
    <property type="match status" value="1"/>
</dbReference>
<dbReference type="Proteomes" id="UP000245839">
    <property type="component" value="Unassembled WGS sequence"/>
</dbReference>
<dbReference type="Gene3D" id="3.40.250.10">
    <property type="entry name" value="Rhodanese-like domain"/>
    <property type="match status" value="1"/>
</dbReference>
<dbReference type="GO" id="GO:0004792">
    <property type="term" value="F:thiosulfate-cyanide sulfurtransferase activity"/>
    <property type="evidence" value="ECO:0007669"/>
    <property type="project" value="TreeGrafter"/>
</dbReference>
<keyword evidence="1" id="KW-0732">Signal</keyword>
<dbReference type="Proteomes" id="UP000251571">
    <property type="component" value="Unassembled WGS sequence"/>
</dbReference>
<evidence type="ECO:0000256" key="1">
    <source>
        <dbReference type="SAM" id="SignalP"/>
    </source>
</evidence>
<sequence>MTPISVTICTALCIAFSTLASDAQTLPDAKRTMSGLYVTAAEAATLLEDPDVILLDVRSRAEVAFVGMPHRVSVHIPYMQMPMMPEYDPERRTYAMEINPDFPVAVREWAETQGIRPDQPIIIMCRSGSRSARAADLLAQMGFTRAYSMIDGFEGDRASDGPSAGQRVVNGWRNAGLKWGYAIEDWQAYPDDR</sequence>
<dbReference type="RefSeq" id="WP_109563830.1">
    <property type="nucleotide sequence ID" value="NZ_QGDJ01000003.1"/>
</dbReference>
<protein>
    <submittedName>
        <fullName evidence="4">Rhodanese-related sulfurtransferase</fullName>
    </submittedName>
</protein>
<dbReference type="SMART" id="SM00450">
    <property type="entry name" value="RHOD"/>
    <property type="match status" value="1"/>
</dbReference>
<dbReference type="EMBL" id="QGDJ01000003">
    <property type="protein sequence ID" value="PWJ20226.1"/>
    <property type="molecule type" value="Genomic_DNA"/>
</dbReference>
<evidence type="ECO:0000313" key="3">
    <source>
        <dbReference type="EMBL" id="PWJ20226.1"/>
    </source>
</evidence>
<feature type="signal peptide" evidence="1">
    <location>
        <begin position="1"/>
        <end position="20"/>
    </location>
</feature>
<name>A0A2Y9C736_9RHOB</name>
<dbReference type="PANTHER" id="PTHR44086">
    <property type="entry name" value="THIOSULFATE SULFURTRANSFERASE RDL2, MITOCHONDRIAL-RELATED"/>
    <property type="match status" value="1"/>
</dbReference>
<evidence type="ECO:0000313" key="6">
    <source>
        <dbReference type="Proteomes" id="UP000251571"/>
    </source>
</evidence>
<keyword evidence="5" id="KW-1185">Reference proteome</keyword>
<accession>A0A2Y9C736</accession>
<evidence type="ECO:0000259" key="2">
    <source>
        <dbReference type="PROSITE" id="PS50206"/>
    </source>
</evidence>
<dbReference type="InterPro" id="IPR036873">
    <property type="entry name" value="Rhodanese-like_dom_sf"/>
</dbReference>
<feature type="chain" id="PRO_5033338528" evidence="1">
    <location>
        <begin position="21"/>
        <end position="193"/>
    </location>
</feature>
<dbReference type="AlphaFoldDB" id="A0A2Y9C736"/>
<dbReference type="SUPFAM" id="SSF52821">
    <property type="entry name" value="Rhodanese/Cell cycle control phosphatase"/>
    <property type="match status" value="1"/>
</dbReference>
<evidence type="ECO:0000313" key="4">
    <source>
        <dbReference type="EMBL" id="SSA44223.1"/>
    </source>
</evidence>
<evidence type="ECO:0000313" key="5">
    <source>
        <dbReference type="Proteomes" id="UP000245839"/>
    </source>
</evidence>
<keyword evidence="4" id="KW-0808">Transferase</keyword>
<dbReference type="PROSITE" id="PS50206">
    <property type="entry name" value="RHODANESE_3"/>
    <property type="match status" value="1"/>
</dbReference>
<dbReference type="OrthoDB" id="7835227at2"/>
<dbReference type="EMBL" id="UETC01000003">
    <property type="protein sequence ID" value="SSA44223.1"/>
    <property type="molecule type" value="Genomic_DNA"/>
</dbReference>
<gene>
    <name evidence="3" type="ORF">BCF38_10341</name>
    <name evidence="4" type="ORF">SAMN05421539_10341</name>
</gene>
<dbReference type="InterPro" id="IPR001763">
    <property type="entry name" value="Rhodanese-like_dom"/>
</dbReference>
<dbReference type="Pfam" id="PF00581">
    <property type="entry name" value="Rhodanese"/>
    <property type="match status" value="1"/>
</dbReference>
<organism evidence="4 6">
    <name type="scientific">Jannaschia seohaensis</name>
    <dbReference type="NCBI Taxonomy" id="475081"/>
    <lineage>
        <taxon>Bacteria</taxon>
        <taxon>Pseudomonadati</taxon>
        <taxon>Pseudomonadota</taxon>
        <taxon>Alphaproteobacteria</taxon>
        <taxon>Rhodobacterales</taxon>
        <taxon>Roseobacteraceae</taxon>
        <taxon>Jannaschia</taxon>
    </lineage>
</organism>